<feature type="transmembrane region" description="Helical" evidence="1">
    <location>
        <begin position="58"/>
        <end position="78"/>
    </location>
</feature>
<evidence type="ECO:0000313" key="2">
    <source>
        <dbReference type="EMBL" id="CAB3660101.1"/>
    </source>
</evidence>
<accession>A0A6J5A9U3</accession>
<protein>
    <submittedName>
        <fullName evidence="2">Uncharacterized protein</fullName>
    </submittedName>
</protein>
<evidence type="ECO:0000256" key="1">
    <source>
        <dbReference type="SAM" id="Phobius"/>
    </source>
</evidence>
<reference evidence="2 3" key="1">
    <citation type="submission" date="2020-04" db="EMBL/GenBank/DDBJ databases">
        <authorList>
            <person name="De Canck E."/>
        </authorList>
    </citation>
    <scope>NUCLEOTIDE SEQUENCE [LARGE SCALE GENOMIC DNA]</scope>
    <source>
        <strain evidence="2 3">LMG 27174</strain>
    </source>
</reference>
<keyword evidence="1" id="KW-1133">Transmembrane helix</keyword>
<sequence>MTLKTEPLLSRLIQMETGMTTYFTIGDFILVIPMALAGALFVGALPCKTELRHNALRVLGALLGVVFAVVLVEGLPALV</sequence>
<dbReference type="AlphaFoldDB" id="A0A6J5A9U3"/>
<proteinExistence type="predicted"/>
<feature type="transmembrane region" description="Helical" evidence="1">
    <location>
        <begin position="20"/>
        <end position="46"/>
    </location>
</feature>
<dbReference type="Proteomes" id="UP000494205">
    <property type="component" value="Unassembled WGS sequence"/>
</dbReference>
<name>A0A6J5A9U3_9BURK</name>
<evidence type="ECO:0000313" key="3">
    <source>
        <dbReference type="Proteomes" id="UP000494205"/>
    </source>
</evidence>
<keyword evidence="1" id="KW-0812">Transmembrane</keyword>
<gene>
    <name evidence="2" type="ORF">LMG27174_01591</name>
</gene>
<organism evidence="2 3">
    <name type="scientific">Paraburkholderia rhynchosiae</name>
    <dbReference type="NCBI Taxonomy" id="487049"/>
    <lineage>
        <taxon>Bacteria</taxon>
        <taxon>Pseudomonadati</taxon>
        <taxon>Pseudomonadota</taxon>
        <taxon>Betaproteobacteria</taxon>
        <taxon>Burkholderiales</taxon>
        <taxon>Burkholderiaceae</taxon>
        <taxon>Paraburkholderia</taxon>
    </lineage>
</organism>
<dbReference type="EMBL" id="CADIJZ010000005">
    <property type="protein sequence ID" value="CAB3660101.1"/>
    <property type="molecule type" value="Genomic_DNA"/>
</dbReference>
<keyword evidence="1" id="KW-0472">Membrane</keyword>